<dbReference type="Gene3D" id="3.40.50.1580">
    <property type="entry name" value="Nucleoside phosphorylase domain"/>
    <property type="match status" value="1"/>
</dbReference>
<dbReference type="AlphaFoldDB" id="A0A6S6SY56"/>
<dbReference type="SUPFAM" id="SSF53167">
    <property type="entry name" value="Purine and uridine phosphorylases"/>
    <property type="match status" value="1"/>
</dbReference>
<gene>
    <name evidence="2" type="ORF">HELGO_WM21051</name>
</gene>
<reference evidence="2" key="1">
    <citation type="submission" date="2020-01" db="EMBL/GenBank/DDBJ databases">
        <authorList>
            <person name="Meier V. D."/>
            <person name="Meier V D."/>
        </authorList>
    </citation>
    <scope>NUCLEOTIDE SEQUENCE</scope>
    <source>
        <strain evidence="2">HLG_WM_MAG_12</strain>
    </source>
</reference>
<dbReference type="GO" id="GO:0009116">
    <property type="term" value="P:nucleoside metabolic process"/>
    <property type="evidence" value="ECO:0007669"/>
    <property type="project" value="InterPro"/>
</dbReference>
<organism evidence="2">
    <name type="scientific">uncultured Campylobacterales bacterium</name>
    <dbReference type="NCBI Taxonomy" id="352960"/>
    <lineage>
        <taxon>Bacteria</taxon>
        <taxon>Pseudomonadati</taxon>
        <taxon>Campylobacterota</taxon>
        <taxon>Epsilonproteobacteria</taxon>
        <taxon>Campylobacterales</taxon>
        <taxon>environmental samples</taxon>
    </lineage>
</organism>
<feature type="domain" description="Nucleoside phosphorylase" evidence="1">
    <location>
        <begin position="101"/>
        <end position="170"/>
    </location>
</feature>
<dbReference type="GO" id="GO:0003824">
    <property type="term" value="F:catalytic activity"/>
    <property type="evidence" value="ECO:0007669"/>
    <property type="project" value="InterPro"/>
</dbReference>
<name>A0A6S6SY56_9BACT</name>
<dbReference type="InterPro" id="IPR035994">
    <property type="entry name" value="Nucleoside_phosphorylase_sf"/>
</dbReference>
<dbReference type="InterPro" id="IPR000845">
    <property type="entry name" value="Nucleoside_phosphorylase_d"/>
</dbReference>
<dbReference type="Pfam" id="PF01048">
    <property type="entry name" value="PNP_UDP_1"/>
    <property type="match status" value="1"/>
</dbReference>
<accession>A0A6S6SY56</accession>
<proteinExistence type="predicted"/>
<sequence length="174" mass="19751">MFISAGNNEIFDFASPIGVGMNESTINLTRLALMDKPEYLIYIGSAGSYGNYKIFDVVESYTGSNIELSFLQNNSYTPIENVISSKDSETNIVNSSNYITTNSEISKKYLRFNIELENMEFFSVMRVAQEFDIPVKGIFVVTNYCNSNAHEDFVKNHEQAKKILIQYIKTLSIK</sequence>
<evidence type="ECO:0000259" key="1">
    <source>
        <dbReference type="Pfam" id="PF01048"/>
    </source>
</evidence>
<evidence type="ECO:0000313" key="2">
    <source>
        <dbReference type="EMBL" id="CAA6812011.1"/>
    </source>
</evidence>
<protein>
    <submittedName>
        <fullName evidence="2">Purine nucleoside phosphorylase</fullName>
    </submittedName>
</protein>
<dbReference type="EMBL" id="CACVAW010000045">
    <property type="protein sequence ID" value="CAA6812011.1"/>
    <property type="molecule type" value="Genomic_DNA"/>
</dbReference>